<dbReference type="Gene3D" id="3.15.10.10">
    <property type="entry name" value="Bactericidal permeability-increasing protein, domain 1"/>
    <property type="match status" value="1"/>
</dbReference>
<evidence type="ECO:0000256" key="1">
    <source>
        <dbReference type="SAM" id="MobiDB-lite"/>
    </source>
</evidence>
<dbReference type="InterPro" id="IPR027842">
    <property type="entry name" value="HAM1-like_C"/>
</dbReference>
<dbReference type="OrthoDB" id="19394at2759"/>
<organism evidence="4 5">
    <name type="scientific">Thelonectria olida</name>
    <dbReference type="NCBI Taxonomy" id="1576542"/>
    <lineage>
        <taxon>Eukaryota</taxon>
        <taxon>Fungi</taxon>
        <taxon>Dikarya</taxon>
        <taxon>Ascomycota</taxon>
        <taxon>Pezizomycotina</taxon>
        <taxon>Sordariomycetes</taxon>
        <taxon>Hypocreomycetidae</taxon>
        <taxon>Hypocreales</taxon>
        <taxon>Nectriaceae</taxon>
        <taxon>Thelonectria</taxon>
    </lineage>
</organism>
<reference evidence="4 5" key="1">
    <citation type="journal article" date="2021" name="Nat. Commun.">
        <title>Genetic determinants of endophytism in the Arabidopsis root mycobiome.</title>
        <authorList>
            <person name="Mesny F."/>
            <person name="Miyauchi S."/>
            <person name="Thiergart T."/>
            <person name="Pickel B."/>
            <person name="Atanasova L."/>
            <person name="Karlsson M."/>
            <person name="Huettel B."/>
            <person name="Barry K.W."/>
            <person name="Haridas S."/>
            <person name="Chen C."/>
            <person name="Bauer D."/>
            <person name="Andreopoulos W."/>
            <person name="Pangilinan J."/>
            <person name="LaButti K."/>
            <person name="Riley R."/>
            <person name="Lipzen A."/>
            <person name="Clum A."/>
            <person name="Drula E."/>
            <person name="Henrissat B."/>
            <person name="Kohler A."/>
            <person name="Grigoriev I.V."/>
            <person name="Martin F.M."/>
            <person name="Hacquard S."/>
        </authorList>
    </citation>
    <scope>NUCLEOTIDE SEQUENCE [LARGE SCALE GENOMIC DNA]</scope>
    <source>
        <strain evidence="4 5">MPI-CAGE-CH-0241</strain>
    </source>
</reference>
<evidence type="ECO:0000259" key="3">
    <source>
        <dbReference type="Pfam" id="PF19343"/>
    </source>
</evidence>
<feature type="compositionally biased region" description="Low complexity" evidence="1">
    <location>
        <begin position="817"/>
        <end position="832"/>
    </location>
</feature>
<feature type="compositionally biased region" description="Basic and acidic residues" evidence="1">
    <location>
        <begin position="173"/>
        <end position="186"/>
    </location>
</feature>
<dbReference type="PANTHER" id="PTHR31138">
    <property type="entry name" value="CHROMOSOME 19, WHOLE GENOME SHOTGUN SEQUENCE"/>
    <property type="match status" value="1"/>
</dbReference>
<accession>A0A9P9AT23</accession>
<feature type="domain" description="HAM1-like N-terminal" evidence="3">
    <location>
        <begin position="3"/>
        <end position="602"/>
    </location>
</feature>
<sequence>MSVNVNKPTNTAQKEADINRKLQLYGIAKAFQTGKVPSQLPPVQSHLQPPEQLSVDGKSLVADVRDVVQQAKYLLLSKNEGNLIQDFVWETTKFDPKSVNTPNAPVSKDAAKKDGDDALQGLKTLGTLLITNGQFRKLLKDSTVLVRDMAGDAATNAASHVRPSDEQLSQMDRPAEDNTWHEKPDFSKANLKKQARAAYPGNAQKDKKHAQDAANAGLNAARSQDGRLDPVAGANAALSTAQDKIDDKEVEKHKKNILQINEDYRRRAREYFDKKMPQDRKDQTIYRLKKMILECQQHEDYSQAIQTLLRLAENYGKYGRSYGQGSADTTKQARSGFAAAEADLRTLIERFANGTSTSDLWESIGQIYKHAEKDPELKDWFKAMDTYIRRCLLEQGFILEETSTRQWDQLFERGRYLLREKYRTHTDRVIDEIKFVADQFDKDAQNKAFAQSMNKLFKHLGTDTNGKVVFKPQLIKDLTEVILPSVLTNIAYIPIPRIEYSDPQFDAIIENLVLESDNFTPNVLEIASENYFRWGRKKLANKHHQTFEVKVAGIQMDLRDVSFHIKRKRGFPSITDTGVMDVLLPGDGFSFKMKVSTAHKKDSQNFFKVDKVDVDFKGLSFKVKKSNHKLLFALAKPLALKVMRKPIQKAVEKAIKDQCNTLDSRLFRVKQEVDRATTEAKANPENAPNIYNRYMTAVKAEFGKKKEQAQAAVADKKMNVAFVKEDSIFPNIDLPGGISTKATEYKDLASKGEKWESPVFSIGSASKSTDIPPAPKIQRKSHPHTLRTSTTGNGTTLGTNGHDSYEFISGGGRKPVNGNGLHNGNGHQLSNGPLPPAGLTV</sequence>
<protein>
    <submittedName>
        <fullName evidence="4">Uncharacterized protein</fullName>
    </submittedName>
</protein>
<feature type="compositionally biased region" description="Low complexity" evidence="1">
    <location>
        <begin position="786"/>
        <end position="801"/>
    </location>
</feature>
<dbReference type="Pfam" id="PF14613">
    <property type="entry name" value="HAM1_C"/>
    <property type="match status" value="1"/>
</dbReference>
<feature type="region of interest" description="Disordered" evidence="1">
    <location>
        <begin position="154"/>
        <end position="215"/>
    </location>
</feature>
<evidence type="ECO:0000313" key="4">
    <source>
        <dbReference type="EMBL" id="KAH6893460.1"/>
    </source>
</evidence>
<feature type="region of interest" description="Disordered" evidence="1">
    <location>
        <begin position="764"/>
        <end position="841"/>
    </location>
</feature>
<dbReference type="Pfam" id="PF19343">
    <property type="entry name" value="HAM1_N"/>
    <property type="match status" value="1"/>
</dbReference>
<proteinExistence type="predicted"/>
<evidence type="ECO:0000313" key="5">
    <source>
        <dbReference type="Proteomes" id="UP000777438"/>
    </source>
</evidence>
<dbReference type="InterPro" id="IPR045967">
    <property type="entry name" value="HAM1-like_N"/>
</dbReference>
<comment type="caution">
    <text evidence="4">The sequence shown here is derived from an EMBL/GenBank/DDBJ whole genome shotgun (WGS) entry which is preliminary data.</text>
</comment>
<dbReference type="EMBL" id="JAGPYM010000006">
    <property type="protein sequence ID" value="KAH6893460.1"/>
    <property type="molecule type" value="Genomic_DNA"/>
</dbReference>
<name>A0A9P9AT23_9HYPO</name>
<dbReference type="PANTHER" id="PTHR31138:SF1">
    <property type="entry name" value="PDZ DOMAIN-CONTAINING PROTEIN"/>
    <property type="match status" value="1"/>
</dbReference>
<feature type="domain" description="HAM1-like C-terminal" evidence="2">
    <location>
        <begin position="614"/>
        <end position="772"/>
    </location>
</feature>
<gene>
    <name evidence="4" type="ORF">B0T10DRAFT_559448</name>
</gene>
<dbReference type="AlphaFoldDB" id="A0A9P9AT23"/>
<keyword evidence="5" id="KW-1185">Reference proteome</keyword>
<dbReference type="Proteomes" id="UP000777438">
    <property type="component" value="Unassembled WGS sequence"/>
</dbReference>
<evidence type="ECO:0000259" key="2">
    <source>
        <dbReference type="Pfam" id="PF14613"/>
    </source>
</evidence>